<dbReference type="EMBL" id="CP115543">
    <property type="protein sequence ID" value="WNH47388.1"/>
    <property type="molecule type" value="Genomic_DNA"/>
</dbReference>
<protein>
    <recommendedName>
        <fullName evidence="4">DUF4149 domain-containing protein</fullName>
    </recommendedName>
</protein>
<keyword evidence="1" id="KW-0472">Membrane</keyword>
<dbReference type="Proteomes" id="UP001305421">
    <property type="component" value="Chromosome"/>
</dbReference>
<dbReference type="RefSeq" id="WP_311182170.1">
    <property type="nucleotide sequence ID" value="NZ_CP115543.1"/>
</dbReference>
<evidence type="ECO:0008006" key="4">
    <source>
        <dbReference type="Google" id="ProtNLM"/>
    </source>
</evidence>
<name>A0ABY9Y9L9_9GAMM</name>
<sequence>MINAVHPLLLRSAAVLPWLGLFASAAMAVIVTAFGLLAMPYYTELFGAAGQPLPWITRVFSQAWGTAWLAPLLVGAALFLRTTPYVRIAAGVFGLGAAVLGAVSALFAMYLPYFKLASLV</sequence>
<keyword evidence="3" id="KW-1185">Reference proteome</keyword>
<proteinExistence type="predicted"/>
<feature type="transmembrane region" description="Helical" evidence="1">
    <location>
        <begin position="12"/>
        <end position="39"/>
    </location>
</feature>
<organism evidence="2 3">
    <name type="scientific">Stenotrophomonas aracearum</name>
    <dbReference type="NCBI Taxonomy" id="3003272"/>
    <lineage>
        <taxon>Bacteria</taxon>
        <taxon>Pseudomonadati</taxon>
        <taxon>Pseudomonadota</taxon>
        <taxon>Gammaproteobacteria</taxon>
        <taxon>Lysobacterales</taxon>
        <taxon>Lysobacteraceae</taxon>
        <taxon>Stenotrophomonas</taxon>
    </lineage>
</organism>
<reference evidence="2 3" key="1">
    <citation type="submission" date="2022-12" db="EMBL/GenBank/DDBJ databases">
        <title>Two new species, Stenotrophomonas aracearum and Stenotrophomonas oahuensis, isolated from Anthurium (Araceae family) in Hawaii.</title>
        <authorList>
            <person name="Chunag S.C."/>
            <person name="Dobhal S."/>
            <person name="Alvarez A."/>
            <person name="Arif M."/>
        </authorList>
    </citation>
    <scope>NUCLEOTIDE SEQUENCE [LARGE SCALE GENOMIC DNA]</scope>
    <source>
        <strain evidence="2 3">A5588</strain>
    </source>
</reference>
<feature type="transmembrane region" description="Helical" evidence="1">
    <location>
        <begin position="92"/>
        <end position="113"/>
    </location>
</feature>
<gene>
    <name evidence="2" type="ORF">PDM28_11815</name>
</gene>
<accession>A0ABY9Y9L9</accession>
<evidence type="ECO:0000313" key="3">
    <source>
        <dbReference type="Proteomes" id="UP001305421"/>
    </source>
</evidence>
<keyword evidence="1" id="KW-0812">Transmembrane</keyword>
<evidence type="ECO:0000313" key="2">
    <source>
        <dbReference type="EMBL" id="WNH47388.1"/>
    </source>
</evidence>
<evidence type="ECO:0000256" key="1">
    <source>
        <dbReference type="SAM" id="Phobius"/>
    </source>
</evidence>
<keyword evidence="1" id="KW-1133">Transmembrane helix</keyword>
<feature type="transmembrane region" description="Helical" evidence="1">
    <location>
        <begin position="59"/>
        <end position="80"/>
    </location>
</feature>